<keyword evidence="3" id="KW-0808">Transferase</keyword>
<dbReference type="InterPro" id="IPR052190">
    <property type="entry name" value="Euk-Arch_PrmC-MTase"/>
</dbReference>
<evidence type="ECO:0000313" key="8">
    <source>
        <dbReference type="EMBL" id="MBK0332077.1"/>
    </source>
</evidence>
<dbReference type="Proteomes" id="UP000612352">
    <property type="component" value="Unassembled WGS sequence"/>
</dbReference>
<feature type="compositionally biased region" description="Low complexity" evidence="5">
    <location>
        <begin position="1"/>
        <end position="18"/>
    </location>
</feature>
<dbReference type="Gene3D" id="3.40.50.150">
    <property type="entry name" value="Vaccinia Virus protein VP39"/>
    <property type="match status" value="1"/>
</dbReference>
<comment type="caution">
    <text evidence="8">The sequence shown here is derived from an EMBL/GenBank/DDBJ whole genome shotgun (WGS) entry which is preliminary data.</text>
</comment>
<evidence type="ECO:0000256" key="4">
    <source>
        <dbReference type="ARBA" id="ARBA00022691"/>
    </source>
</evidence>
<evidence type="ECO:0000259" key="6">
    <source>
        <dbReference type="Pfam" id="PF05175"/>
    </source>
</evidence>
<sequence length="540" mass="57098">MPADIAPATRAPASAERAPAPPRVQSALLDALRRDLTAAPFTTQACRDLMGPLAHDALGRENPIPARRVLAEDERPTAVLLWLFTLGGALRRDLVERALPALSLEGALALGLVEEIEVEAAAEGGGDGGARAARVRAVIDLSPYAASDDLGEIQWWIASDLSEIATGAPLSSDHVLGVGGASLTLARITPRGHVKRVLDLGCGGGIQALHASRHADHVVATDLSPRALAFAAFNAALNGIELELREGSLLEPVAGEQFDLVVSNPPFVITPRSGGVAQWTYRDGGRTGDVLTAELLADLPPHLSPGGSALMLSNWEISADTAWDAHPRAWLEPVLADGIDAWVIQRESEDAAQYAETWARDGGITVRDAAWRSMQEAWLEDFEARGTTGIGFGYLMLHRPGTPRPDGAQVLLEEVTGTGSGTLSEHIGAGLTALDALARLDDEALLASRPVRAADVVERRHLTPGEFDPMLIELVQGGGFARTVREDQVLAAVVGALDGTLTLGQVLGAVCALTDEDEAAARERVLPQLREMIRTSMVTL</sequence>
<dbReference type="PROSITE" id="PS00092">
    <property type="entry name" value="N6_MTASE"/>
    <property type="match status" value="1"/>
</dbReference>
<dbReference type="InterPro" id="IPR055487">
    <property type="entry name" value="DUF7059"/>
</dbReference>
<dbReference type="InterPro" id="IPR002052">
    <property type="entry name" value="DNA_methylase_N6_adenine_CS"/>
</dbReference>
<feature type="region of interest" description="Disordered" evidence="5">
    <location>
        <begin position="1"/>
        <end position="21"/>
    </location>
</feature>
<dbReference type="SUPFAM" id="SSF53335">
    <property type="entry name" value="S-adenosyl-L-methionine-dependent methyltransferases"/>
    <property type="match status" value="1"/>
</dbReference>
<dbReference type="PANTHER" id="PTHR45875:SF1">
    <property type="entry name" value="METHYLTRANSFERASE N6AMT1"/>
    <property type="match status" value="1"/>
</dbReference>
<dbReference type="RefSeq" id="WP_200502968.1">
    <property type="nucleotide sequence ID" value="NZ_JAEDAJ010000006.1"/>
</dbReference>
<evidence type="ECO:0000256" key="1">
    <source>
        <dbReference type="ARBA" id="ARBA00006149"/>
    </source>
</evidence>
<dbReference type="Pfam" id="PF05175">
    <property type="entry name" value="MTS"/>
    <property type="match status" value="1"/>
</dbReference>
<proteinExistence type="inferred from homology"/>
<dbReference type="Pfam" id="PF23186">
    <property type="entry name" value="DUF7059"/>
    <property type="match status" value="1"/>
</dbReference>
<organism evidence="8 9">
    <name type="scientific">Brachybacterium halotolerans</name>
    <dbReference type="NCBI Taxonomy" id="2795215"/>
    <lineage>
        <taxon>Bacteria</taxon>
        <taxon>Bacillati</taxon>
        <taxon>Actinomycetota</taxon>
        <taxon>Actinomycetes</taxon>
        <taxon>Micrococcales</taxon>
        <taxon>Dermabacteraceae</taxon>
        <taxon>Brachybacterium</taxon>
    </lineage>
</organism>
<reference evidence="8 9" key="1">
    <citation type="submission" date="2020-12" db="EMBL/GenBank/DDBJ databases">
        <title>Brachybacterium sp. MASK1Z-5, whole genome shotgun sequence.</title>
        <authorList>
            <person name="Tuo L."/>
        </authorList>
    </citation>
    <scope>NUCLEOTIDE SEQUENCE [LARGE SCALE GENOMIC DNA]</scope>
    <source>
        <strain evidence="8 9">MASK1Z-5</strain>
    </source>
</reference>
<evidence type="ECO:0000256" key="3">
    <source>
        <dbReference type="ARBA" id="ARBA00022679"/>
    </source>
</evidence>
<protein>
    <submittedName>
        <fullName evidence="8">Methyltransferase</fullName>
    </submittedName>
</protein>
<feature type="domain" description="Methyltransferase small" evidence="6">
    <location>
        <begin position="182"/>
        <end position="269"/>
    </location>
</feature>
<name>A0ABS1BC39_9MICO</name>
<dbReference type="EMBL" id="JAEDAJ010000006">
    <property type="protein sequence ID" value="MBK0332077.1"/>
    <property type="molecule type" value="Genomic_DNA"/>
</dbReference>
<dbReference type="CDD" id="cd02440">
    <property type="entry name" value="AdoMet_MTases"/>
    <property type="match status" value="1"/>
</dbReference>
<dbReference type="InterPro" id="IPR007848">
    <property type="entry name" value="Small_mtfrase_dom"/>
</dbReference>
<keyword evidence="2 8" id="KW-0489">Methyltransferase</keyword>
<dbReference type="InterPro" id="IPR029063">
    <property type="entry name" value="SAM-dependent_MTases_sf"/>
</dbReference>
<keyword evidence="9" id="KW-1185">Reference proteome</keyword>
<keyword evidence="4" id="KW-0949">S-adenosyl-L-methionine</keyword>
<gene>
    <name evidence="8" type="ORF">I8D64_11780</name>
</gene>
<evidence type="ECO:0000256" key="5">
    <source>
        <dbReference type="SAM" id="MobiDB-lite"/>
    </source>
</evidence>
<dbReference type="GO" id="GO:0032259">
    <property type="term" value="P:methylation"/>
    <property type="evidence" value="ECO:0007669"/>
    <property type="project" value="UniProtKB-KW"/>
</dbReference>
<evidence type="ECO:0000259" key="7">
    <source>
        <dbReference type="Pfam" id="PF23186"/>
    </source>
</evidence>
<dbReference type="GO" id="GO:0008168">
    <property type="term" value="F:methyltransferase activity"/>
    <property type="evidence" value="ECO:0007669"/>
    <property type="project" value="UniProtKB-KW"/>
</dbReference>
<accession>A0ABS1BC39</accession>
<feature type="domain" description="DUF7059" evidence="7">
    <location>
        <begin position="38"/>
        <end position="117"/>
    </location>
</feature>
<dbReference type="PANTHER" id="PTHR45875">
    <property type="entry name" value="METHYLTRANSFERASE N6AMT1"/>
    <property type="match status" value="1"/>
</dbReference>
<comment type="similarity">
    <text evidence="1">Belongs to the eukaryotic/archaeal PrmC-related family.</text>
</comment>
<evidence type="ECO:0000256" key="2">
    <source>
        <dbReference type="ARBA" id="ARBA00022603"/>
    </source>
</evidence>
<evidence type="ECO:0000313" key="9">
    <source>
        <dbReference type="Proteomes" id="UP000612352"/>
    </source>
</evidence>